<evidence type="ECO:0000259" key="8">
    <source>
        <dbReference type="Pfam" id="PF00155"/>
    </source>
</evidence>
<keyword evidence="3 9" id="KW-0032">Aminotransferase</keyword>
<dbReference type="InterPro" id="IPR004839">
    <property type="entry name" value="Aminotransferase_I/II_large"/>
</dbReference>
<dbReference type="GO" id="GO:0006572">
    <property type="term" value="P:L-tyrosine catabolic process"/>
    <property type="evidence" value="ECO:0007669"/>
    <property type="project" value="TreeGrafter"/>
</dbReference>
<evidence type="ECO:0000313" key="9">
    <source>
        <dbReference type="EMBL" id="EME32358.1"/>
    </source>
</evidence>
<evidence type="ECO:0000256" key="6">
    <source>
        <dbReference type="PIRNR" id="PIRNR000517"/>
    </source>
</evidence>
<keyword evidence="10" id="KW-1185">Reference proteome</keyword>
<dbReference type="EC" id="2.6.1.5" evidence="9"/>
<dbReference type="EMBL" id="KB454486">
    <property type="protein sequence ID" value="EME32358.1"/>
    <property type="molecule type" value="Genomic_DNA"/>
</dbReference>
<evidence type="ECO:0000256" key="3">
    <source>
        <dbReference type="ARBA" id="ARBA00022576"/>
    </source>
</evidence>
<dbReference type="InterPro" id="IPR005958">
    <property type="entry name" value="TyrNic_aminoTrfase"/>
</dbReference>
<evidence type="ECO:0000313" key="10">
    <source>
        <dbReference type="Proteomes" id="UP000030680"/>
    </source>
</evidence>
<dbReference type="PANTHER" id="PTHR45744:SF2">
    <property type="entry name" value="TYROSINE AMINOTRANSFERASE"/>
    <property type="match status" value="1"/>
</dbReference>
<dbReference type="SUPFAM" id="SSF53383">
    <property type="entry name" value="PLP-dependent transferases"/>
    <property type="match status" value="1"/>
</dbReference>
<gene>
    <name evidence="9" type="ORF">Gasu_04500</name>
</gene>
<evidence type="ECO:0000256" key="1">
    <source>
        <dbReference type="ARBA" id="ARBA00001933"/>
    </source>
</evidence>
<evidence type="ECO:0000256" key="2">
    <source>
        <dbReference type="ARBA" id="ARBA00007441"/>
    </source>
</evidence>
<keyword evidence="5 6" id="KW-0663">Pyridoxal phosphate</keyword>
<dbReference type="InterPro" id="IPR015421">
    <property type="entry name" value="PyrdxlP-dep_Trfase_major"/>
</dbReference>
<protein>
    <submittedName>
        <fullName evidence="9">Tyrosine aminotransferase</fullName>
        <ecNumber evidence="9">2.6.1.5</ecNumber>
    </submittedName>
</protein>
<sequence>MTRSLIDDDKANTFMVQGSSRTSPEDNGVRKYVEKVSSVSGVSKSVIALAGGDPTGLENVYPPTVVRDKLVEVIHSSNYNSYCPSGGLPQARAAVARYYANHSSVPLKAEDVFICSGAAGALDLVFASLCNAGDSLLLPEPGFPLFRSIANALNIECRYYQLDPTNHFSIQLDSIRKAKNERTKAIVVNNPHNPCGHILSSDEMNAVVHVAKELRLPIIADEVYEEIILDEESKFISFLSFAREISVLKISSISKLYVAPGWRIGWCVIGDKSDSLQDIRAVMKRLSMRLIFPCSLTQAVLPTMLENANLQRQQVTRLIRQNAFTFQSIIQSAHIQGLDVSIPEAGLFLFVKLDPNMLTTISDDVEFVDHLLQEQAVGVVPGQAFGIKNYIRIALTTSKSNMEQAAYRIIHFCKGKCA</sequence>
<evidence type="ECO:0000256" key="4">
    <source>
        <dbReference type="ARBA" id="ARBA00022679"/>
    </source>
</evidence>
<dbReference type="Gene3D" id="3.90.1150.10">
    <property type="entry name" value="Aspartate Aminotransferase, domain 1"/>
    <property type="match status" value="1"/>
</dbReference>
<dbReference type="Pfam" id="PF00155">
    <property type="entry name" value="Aminotran_1_2"/>
    <property type="match status" value="1"/>
</dbReference>
<evidence type="ECO:0000256" key="5">
    <source>
        <dbReference type="ARBA" id="ARBA00022898"/>
    </source>
</evidence>
<comment type="cofactor">
    <cofactor evidence="1 6 7">
        <name>pyridoxal 5'-phosphate</name>
        <dbReference type="ChEBI" id="CHEBI:597326"/>
    </cofactor>
</comment>
<dbReference type="KEGG" id="gsl:Gasu_04500"/>
<dbReference type="eggNOG" id="KOG0259">
    <property type="taxonomic scope" value="Eukaryota"/>
</dbReference>
<dbReference type="Gene3D" id="3.40.640.10">
    <property type="entry name" value="Type I PLP-dependent aspartate aminotransferase-like (Major domain)"/>
    <property type="match status" value="1"/>
</dbReference>
<accession>M2Y8I4</accession>
<proteinExistence type="inferred from homology"/>
<dbReference type="OrthoDB" id="280at2759"/>
<feature type="domain" description="Aminotransferase class I/classII large" evidence="8">
    <location>
        <begin position="45"/>
        <end position="409"/>
    </location>
</feature>
<organism evidence="9 10">
    <name type="scientific">Galdieria sulphuraria</name>
    <name type="common">Red alga</name>
    <dbReference type="NCBI Taxonomy" id="130081"/>
    <lineage>
        <taxon>Eukaryota</taxon>
        <taxon>Rhodophyta</taxon>
        <taxon>Bangiophyceae</taxon>
        <taxon>Galdieriales</taxon>
        <taxon>Galdieriaceae</taxon>
        <taxon>Galdieria</taxon>
    </lineage>
</organism>
<dbReference type="RefSeq" id="XP_005708878.1">
    <property type="nucleotide sequence ID" value="XM_005708821.1"/>
</dbReference>
<feature type="modified residue" description="N6-(pyridoxal phosphate)lysine" evidence="7">
    <location>
        <position position="255"/>
    </location>
</feature>
<dbReference type="PANTHER" id="PTHR45744">
    <property type="entry name" value="TYROSINE AMINOTRANSFERASE"/>
    <property type="match status" value="1"/>
</dbReference>
<dbReference type="GO" id="GO:0030170">
    <property type="term" value="F:pyridoxal phosphate binding"/>
    <property type="evidence" value="ECO:0007669"/>
    <property type="project" value="InterPro"/>
</dbReference>
<dbReference type="OMA" id="MIKASEF"/>
<dbReference type="NCBIfam" id="TIGR01265">
    <property type="entry name" value="tyr_nico_aTase"/>
    <property type="match status" value="1"/>
</dbReference>
<dbReference type="InterPro" id="IPR015424">
    <property type="entry name" value="PyrdxlP-dep_Trfase"/>
</dbReference>
<dbReference type="GO" id="GO:0004838">
    <property type="term" value="F:L-tyrosine-2-oxoglutarate transaminase activity"/>
    <property type="evidence" value="ECO:0007669"/>
    <property type="project" value="TreeGrafter"/>
</dbReference>
<dbReference type="GeneID" id="17090947"/>
<comment type="similarity">
    <text evidence="2 6">Belongs to the class-I pyridoxal-phosphate-dependent aminotransferase family.</text>
</comment>
<name>M2Y8I4_GALSU</name>
<evidence type="ECO:0000256" key="7">
    <source>
        <dbReference type="PIRSR" id="PIRSR000517-1"/>
    </source>
</evidence>
<dbReference type="AlphaFoldDB" id="M2Y8I4"/>
<dbReference type="PIRSF" id="PIRSF000517">
    <property type="entry name" value="Tyr_transaminase"/>
    <property type="match status" value="1"/>
</dbReference>
<dbReference type="Gramene" id="EME32358">
    <property type="protein sequence ID" value="EME32358"/>
    <property type="gene ID" value="Gasu_04500"/>
</dbReference>
<dbReference type="PROSITE" id="PS00105">
    <property type="entry name" value="AA_TRANSFER_CLASS_1"/>
    <property type="match status" value="1"/>
</dbReference>
<dbReference type="STRING" id="130081.M2Y8I4"/>
<dbReference type="InterPro" id="IPR015422">
    <property type="entry name" value="PyrdxlP-dep_Trfase_small"/>
</dbReference>
<dbReference type="CDD" id="cd00609">
    <property type="entry name" value="AAT_like"/>
    <property type="match status" value="1"/>
</dbReference>
<dbReference type="Proteomes" id="UP000030680">
    <property type="component" value="Unassembled WGS sequence"/>
</dbReference>
<keyword evidence="4 9" id="KW-0808">Transferase</keyword>
<dbReference type="InterPro" id="IPR004838">
    <property type="entry name" value="NHTrfase_class1_PyrdxlP-BS"/>
</dbReference>
<reference evidence="10" key="1">
    <citation type="journal article" date="2013" name="Science">
        <title>Gene transfer from bacteria and archaea facilitated evolution of an extremophilic eukaryote.</title>
        <authorList>
            <person name="Schonknecht G."/>
            <person name="Chen W.H."/>
            <person name="Ternes C.M."/>
            <person name="Barbier G.G."/>
            <person name="Shrestha R.P."/>
            <person name="Stanke M."/>
            <person name="Brautigam A."/>
            <person name="Baker B.J."/>
            <person name="Banfield J.F."/>
            <person name="Garavito R.M."/>
            <person name="Carr K."/>
            <person name="Wilkerson C."/>
            <person name="Rensing S.A."/>
            <person name="Gagneul D."/>
            <person name="Dickenson N.E."/>
            <person name="Oesterhelt C."/>
            <person name="Lercher M.J."/>
            <person name="Weber A.P."/>
        </authorList>
    </citation>
    <scope>NUCLEOTIDE SEQUENCE [LARGE SCALE GENOMIC DNA]</scope>
    <source>
        <strain evidence="10">074W</strain>
    </source>
</reference>